<dbReference type="Proteomes" id="UP000187203">
    <property type="component" value="Unassembled WGS sequence"/>
</dbReference>
<proteinExistence type="predicted"/>
<reference evidence="3" key="1">
    <citation type="submission" date="2013-09" db="EMBL/GenBank/DDBJ databases">
        <title>Corchorus olitorius genome sequencing.</title>
        <authorList>
            <person name="Alam M."/>
            <person name="Haque M.S."/>
            <person name="Islam M.S."/>
            <person name="Emdad E.M."/>
            <person name="Islam M.M."/>
            <person name="Ahmed B."/>
            <person name="Halim A."/>
            <person name="Hossen Q.M.M."/>
            <person name="Hossain M.Z."/>
            <person name="Ahmed R."/>
            <person name="Khan M.M."/>
            <person name="Islam R."/>
            <person name="Rashid M.M."/>
            <person name="Khan S.A."/>
            <person name="Rahman M.S."/>
            <person name="Alam M."/>
            <person name="Yahiya A.S."/>
            <person name="Khan M.S."/>
            <person name="Azam M.S."/>
            <person name="Haque T."/>
            <person name="Lashkar M.Z.H."/>
            <person name="Akhand A.I."/>
            <person name="Morshed G."/>
            <person name="Roy S."/>
            <person name="Uddin K.S."/>
            <person name="Rabeya T."/>
            <person name="Hossain A.S."/>
            <person name="Chowdhury A."/>
            <person name="Snigdha A.R."/>
            <person name="Mortoza M.S."/>
            <person name="Matin S.A."/>
            <person name="Hoque S.M.E."/>
            <person name="Islam M.K."/>
            <person name="Roy D.K."/>
            <person name="Haider R."/>
            <person name="Moosa M.M."/>
            <person name="Elias S.M."/>
            <person name="Hasan A.M."/>
            <person name="Jahan S."/>
            <person name="Shafiuddin M."/>
            <person name="Mahmood N."/>
            <person name="Shommy N.S."/>
        </authorList>
    </citation>
    <scope>NUCLEOTIDE SEQUENCE [LARGE SCALE GENOMIC DNA]</scope>
    <source>
        <strain evidence="3">cv. O-4</strain>
    </source>
</reference>
<evidence type="ECO:0000256" key="1">
    <source>
        <dbReference type="SAM" id="MobiDB-lite"/>
    </source>
</evidence>
<feature type="compositionally biased region" description="Polar residues" evidence="1">
    <location>
        <begin position="16"/>
        <end position="26"/>
    </location>
</feature>
<name>A0A1R3I6D3_9ROSI</name>
<evidence type="ECO:0000313" key="3">
    <source>
        <dbReference type="Proteomes" id="UP000187203"/>
    </source>
</evidence>
<feature type="region of interest" description="Disordered" evidence="1">
    <location>
        <begin position="1"/>
        <end position="26"/>
    </location>
</feature>
<organism evidence="2 3">
    <name type="scientific">Corchorus olitorius</name>
    <dbReference type="NCBI Taxonomy" id="93759"/>
    <lineage>
        <taxon>Eukaryota</taxon>
        <taxon>Viridiplantae</taxon>
        <taxon>Streptophyta</taxon>
        <taxon>Embryophyta</taxon>
        <taxon>Tracheophyta</taxon>
        <taxon>Spermatophyta</taxon>
        <taxon>Magnoliopsida</taxon>
        <taxon>eudicotyledons</taxon>
        <taxon>Gunneridae</taxon>
        <taxon>Pentapetalae</taxon>
        <taxon>rosids</taxon>
        <taxon>malvids</taxon>
        <taxon>Malvales</taxon>
        <taxon>Malvaceae</taxon>
        <taxon>Grewioideae</taxon>
        <taxon>Apeibeae</taxon>
        <taxon>Corchorus</taxon>
    </lineage>
</organism>
<protein>
    <submittedName>
        <fullName evidence="2">Uncharacterized protein</fullName>
    </submittedName>
</protein>
<gene>
    <name evidence="2" type="ORF">COLO4_24836</name>
</gene>
<keyword evidence="3" id="KW-1185">Reference proteome</keyword>
<accession>A0A1R3I6D3</accession>
<comment type="caution">
    <text evidence="2">The sequence shown here is derived from an EMBL/GenBank/DDBJ whole genome shotgun (WGS) entry which is preliminary data.</text>
</comment>
<dbReference type="EMBL" id="AWUE01018819">
    <property type="protein sequence ID" value="OMO78114.1"/>
    <property type="molecule type" value="Genomic_DNA"/>
</dbReference>
<sequence length="57" mass="6185">MGKSSSEGVDNRQNGRDSTPATSSAPTFKPRQLLACFLCNEPHRVRDCPHRGVTSAL</sequence>
<evidence type="ECO:0000313" key="2">
    <source>
        <dbReference type="EMBL" id="OMO78114.1"/>
    </source>
</evidence>
<dbReference type="AlphaFoldDB" id="A0A1R3I6D3"/>